<name>A0AAE0KBE8_9PEZI</name>
<evidence type="ECO:0000313" key="4">
    <source>
        <dbReference type="Proteomes" id="UP001287356"/>
    </source>
</evidence>
<feature type="compositionally biased region" description="Polar residues" evidence="1">
    <location>
        <begin position="86"/>
        <end position="96"/>
    </location>
</feature>
<keyword evidence="2" id="KW-0732">Signal</keyword>
<reference evidence="3" key="2">
    <citation type="submission" date="2023-06" db="EMBL/GenBank/DDBJ databases">
        <authorList>
            <consortium name="Lawrence Berkeley National Laboratory"/>
            <person name="Haridas S."/>
            <person name="Hensen N."/>
            <person name="Bonometti L."/>
            <person name="Westerberg I."/>
            <person name="Brannstrom I.O."/>
            <person name="Guillou S."/>
            <person name="Cros-Aarteil S."/>
            <person name="Calhoun S."/>
            <person name="Kuo A."/>
            <person name="Mondo S."/>
            <person name="Pangilinan J."/>
            <person name="Riley R."/>
            <person name="Labutti K."/>
            <person name="Andreopoulos B."/>
            <person name="Lipzen A."/>
            <person name="Chen C."/>
            <person name="Yanf M."/>
            <person name="Daum C."/>
            <person name="Ng V."/>
            <person name="Clum A."/>
            <person name="Steindorff A."/>
            <person name="Ohm R."/>
            <person name="Martin F."/>
            <person name="Silar P."/>
            <person name="Natvig D."/>
            <person name="Lalanne C."/>
            <person name="Gautier V."/>
            <person name="Ament-Velasquez S.L."/>
            <person name="Kruys A."/>
            <person name="Hutchinson M.I."/>
            <person name="Powell A.J."/>
            <person name="Barry K."/>
            <person name="Miller A.N."/>
            <person name="Grigoriev I.V."/>
            <person name="Debuchy R."/>
            <person name="Gladieux P."/>
            <person name="Thoren M.H."/>
            <person name="Johannesson H."/>
        </authorList>
    </citation>
    <scope>NUCLEOTIDE SEQUENCE</scope>
    <source>
        <strain evidence="3">CBS 958.72</strain>
    </source>
</reference>
<feature type="region of interest" description="Disordered" evidence="1">
    <location>
        <begin position="70"/>
        <end position="102"/>
    </location>
</feature>
<proteinExistence type="predicted"/>
<organism evidence="3 4">
    <name type="scientific">Lasiosphaeria ovina</name>
    <dbReference type="NCBI Taxonomy" id="92902"/>
    <lineage>
        <taxon>Eukaryota</taxon>
        <taxon>Fungi</taxon>
        <taxon>Dikarya</taxon>
        <taxon>Ascomycota</taxon>
        <taxon>Pezizomycotina</taxon>
        <taxon>Sordariomycetes</taxon>
        <taxon>Sordariomycetidae</taxon>
        <taxon>Sordariales</taxon>
        <taxon>Lasiosphaeriaceae</taxon>
        <taxon>Lasiosphaeria</taxon>
    </lineage>
</organism>
<sequence>MTTHPILCFLLSLPFPLDRVSCAKSRFIPRPNWRSLVANACTALADESRNGLVTAPTSPVPVPQQLCGTVPTAQSHHHSEAPFHWQSRSSVPSTAESEARDL</sequence>
<feature type="signal peptide" evidence="2">
    <location>
        <begin position="1"/>
        <end position="22"/>
    </location>
</feature>
<evidence type="ECO:0000256" key="1">
    <source>
        <dbReference type="SAM" id="MobiDB-lite"/>
    </source>
</evidence>
<evidence type="ECO:0000256" key="2">
    <source>
        <dbReference type="SAM" id="SignalP"/>
    </source>
</evidence>
<gene>
    <name evidence="3" type="ORF">B0T24DRAFT_622150</name>
</gene>
<evidence type="ECO:0008006" key="5">
    <source>
        <dbReference type="Google" id="ProtNLM"/>
    </source>
</evidence>
<keyword evidence="4" id="KW-1185">Reference proteome</keyword>
<accession>A0AAE0KBE8</accession>
<evidence type="ECO:0000313" key="3">
    <source>
        <dbReference type="EMBL" id="KAK3373120.1"/>
    </source>
</evidence>
<dbReference type="Proteomes" id="UP001287356">
    <property type="component" value="Unassembled WGS sequence"/>
</dbReference>
<comment type="caution">
    <text evidence="3">The sequence shown here is derived from an EMBL/GenBank/DDBJ whole genome shotgun (WGS) entry which is preliminary data.</text>
</comment>
<protein>
    <recommendedName>
        <fullName evidence="5">Secreted protein</fullName>
    </recommendedName>
</protein>
<reference evidence="3" key="1">
    <citation type="journal article" date="2023" name="Mol. Phylogenet. Evol.">
        <title>Genome-scale phylogeny and comparative genomics of the fungal order Sordariales.</title>
        <authorList>
            <person name="Hensen N."/>
            <person name="Bonometti L."/>
            <person name="Westerberg I."/>
            <person name="Brannstrom I.O."/>
            <person name="Guillou S."/>
            <person name="Cros-Aarteil S."/>
            <person name="Calhoun S."/>
            <person name="Haridas S."/>
            <person name="Kuo A."/>
            <person name="Mondo S."/>
            <person name="Pangilinan J."/>
            <person name="Riley R."/>
            <person name="LaButti K."/>
            <person name="Andreopoulos B."/>
            <person name="Lipzen A."/>
            <person name="Chen C."/>
            <person name="Yan M."/>
            <person name="Daum C."/>
            <person name="Ng V."/>
            <person name="Clum A."/>
            <person name="Steindorff A."/>
            <person name="Ohm R.A."/>
            <person name="Martin F."/>
            <person name="Silar P."/>
            <person name="Natvig D.O."/>
            <person name="Lalanne C."/>
            <person name="Gautier V."/>
            <person name="Ament-Velasquez S.L."/>
            <person name="Kruys A."/>
            <person name="Hutchinson M.I."/>
            <person name="Powell A.J."/>
            <person name="Barry K."/>
            <person name="Miller A.N."/>
            <person name="Grigoriev I.V."/>
            <person name="Debuchy R."/>
            <person name="Gladieux P."/>
            <person name="Hiltunen Thoren M."/>
            <person name="Johannesson H."/>
        </authorList>
    </citation>
    <scope>NUCLEOTIDE SEQUENCE</scope>
    <source>
        <strain evidence="3">CBS 958.72</strain>
    </source>
</reference>
<dbReference type="AlphaFoldDB" id="A0AAE0KBE8"/>
<feature type="chain" id="PRO_5041952307" description="Secreted protein" evidence="2">
    <location>
        <begin position="23"/>
        <end position="102"/>
    </location>
</feature>
<dbReference type="EMBL" id="JAULSN010000004">
    <property type="protein sequence ID" value="KAK3373120.1"/>
    <property type="molecule type" value="Genomic_DNA"/>
</dbReference>